<dbReference type="RefSeq" id="XP_045264778.1">
    <property type="nucleotide sequence ID" value="XM_045405676.1"/>
</dbReference>
<dbReference type="GeneID" id="69012808"/>
<gene>
    <name evidence="1" type="ORF">GCG54_00005658</name>
</gene>
<reference evidence="1" key="2">
    <citation type="submission" date="2020-03" db="EMBL/GenBank/DDBJ databases">
        <authorList>
            <person name="Fu F.-F."/>
            <person name="Chen J."/>
        </authorList>
    </citation>
    <scope>NUCLEOTIDE SEQUENCE</scope>
    <source>
        <strain evidence="1">Lc1</strain>
    </source>
</reference>
<dbReference type="InterPro" id="IPR035994">
    <property type="entry name" value="Nucleoside_phosphorylase_sf"/>
</dbReference>
<dbReference type="GO" id="GO:0003824">
    <property type="term" value="F:catalytic activity"/>
    <property type="evidence" value="ECO:0007669"/>
    <property type="project" value="InterPro"/>
</dbReference>
<reference evidence="1" key="1">
    <citation type="journal article" date="2020" name="Phytopathology">
        <title>Genome sequence and comparative analysis of Colletotrichum gloeosporioides isolated from Liriodendron leaves.</title>
        <authorList>
            <person name="Fu F.F."/>
            <person name="Hao Z."/>
            <person name="Wang P."/>
            <person name="Lu Y."/>
            <person name="Xue L.J."/>
            <person name="Wei G."/>
            <person name="Tian Y."/>
            <person name="Baishi H."/>
            <person name="Xu H."/>
            <person name="Shi J."/>
            <person name="Cheng T."/>
            <person name="Wang G."/>
            <person name="Yi Y."/>
            <person name="Chen J."/>
        </authorList>
    </citation>
    <scope>NUCLEOTIDE SEQUENCE</scope>
    <source>
        <strain evidence="1">Lc1</strain>
    </source>
</reference>
<dbReference type="SUPFAM" id="SSF53167">
    <property type="entry name" value="Purine and uridine phosphorylases"/>
    <property type="match status" value="1"/>
</dbReference>
<accession>A0A8H4CKT0</accession>
<proteinExistence type="predicted"/>
<dbReference type="PANTHER" id="PTHR46082:SF6">
    <property type="entry name" value="AAA+ ATPASE DOMAIN-CONTAINING PROTEIN-RELATED"/>
    <property type="match status" value="1"/>
</dbReference>
<dbReference type="EMBL" id="WVTB01000041">
    <property type="protein sequence ID" value="KAF3805619.1"/>
    <property type="molecule type" value="Genomic_DNA"/>
</dbReference>
<dbReference type="Gene3D" id="3.40.50.1580">
    <property type="entry name" value="Nucleoside phosphorylase domain"/>
    <property type="match status" value="1"/>
</dbReference>
<protein>
    <recommendedName>
        <fullName evidence="3">Nucleoside phosphorylase domain-containing protein</fullName>
    </recommendedName>
</protein>
<keyword evidence="2" id="KW-1185">Reference proteome</keyword>
<dbReference type="Proteomes" id="UP000613401">
    <property type="component" value="Unassembled WGS sequence"/>
</dbReference>
<comment type="caution">
    <text evidence="1">The sequence shown here is derived from an EMBL/GenBank/DDBJ whole genome shotgun (WGS) entry which is preliminary data.</text>
</comment>
<evidence type="ECO:0008006" key="3">
    <source>
        <dbReference type="Google" id="ProtNLM"/>
    </source>
</evidence>
<evidence type="ECO:0000313" key="2">
    <source>
        <dbReference type="Proteomes" id="UP000613401"/>
    </source>
</evidence>
<sequence length="370" mass="40883">MSSGGTKRKAVKLMRHDYNVAWICPVSNVELSPARLLLDTKHQTPDYDSNYDDNVYKFGSMGKHNVVLASLPLAMTGNVNAARLTSSVFRTFPNIKIALLVGIGGGVPLSQPQSDPLKDIHLGDVVVGWSTDKSRLSTINYEAGRTHVGGEFEILDHSNRPQWGSLSAISALQNDHELHETEFDVYLDKLRSSDENRKKFSHPGLEHDRLFKADFKHTGDYGNCTRCQQSTTGLVSRPARTSEHAREFVFHFGRIATGGSVIQDGQRRDEISRLCGGILCIEMEVAGVDANSPCLVIRGISDYADSHKNDVWKSYAAGNAAVFARHLLELIPRTVNSKDERRGYSETIRGSQRKMSTAIMALGETPHSTT</sequence>
<name>A0A8H4CKT0_COLGL</name>
<dbReference type="AlphaFoldDB" id="A0A8H4CKT0"/>
<evidence type="ECO:0000313" key="1">
    <source>
        <dbReference type="EMBL" id="KAF3805619.1"/>
    </source>
</evidence>
<dbReference type="InterPro" id="IPR053137">
    <property type="entry name" value="NLR-like"/>
</dbReference>
<dbReference type="GO" id="GO:0009116">
    <property type="term" value="P:nucleoside metabolic process"/>
    <property type="evidence" value="ECO:0007669"/>
    <property type="project" value="InterPro"/>
</dbReference>
<dbReference type="PANTHER" id="PTHR46082">
    <property type="entry name" value="ATP/GTP-BINDING PROTEIN-RELATED"/>
    <property type="match status" value="1"/>
</dbReference>
<organism evidence="1 2">
    <name type="scientific">Colletotrichum gloeosporioides</name>
    <name type="common">Anthracnose fungus</name>
    <name type="synonym">Glomerella cingulata</name>
    <dbReference type="NCBI Taxonomy" id="474922"/>
    <lineage>
        <taxon>Eukaryota</taxon>
        <taxon>Fungi</taxon>
        <taxon>Dikarya</taxon>
        <taxon>Ascomycota</taxon>
        <taxon>Pezizomycotina</taxon>
        <taxon>Sordariomycetes</taxon>
        <taxon>Hypocreomycetidae</taxon>
        <taxon>Glomerellales</taxon>
        <taxon>Glomerellaceae</taxon>
        <taxon>Colletotrichum</taxon>
        <taxon>Colletotrichum gloeosporioides species complex</taxon>
    </lineage>
</organism>